<dbReference type="PROSITE" id="PS51257">
    <property type="entry name" value="PROKAR_LIPOPROTEIN"/>
    <property type="match status" value="1"/>
</dbReference>
<dbReference type="Proteomes" id="UP001595699">
    <property type="component" value="Unassembled WGS sequence"/>
</dbReference>
<dbReference type="Gene3D" id="2.40.128.270">
    <property type="match status" value="2"/>
</dbReference>
<dbReference type="PANTHER" id="PTHR35535:SF2">
    <property type="entry name" value="DUF306 DOMAIN-CONTAINING PROTEIN"/>
    <property type="match status" value="1"/>
</dbReference>
<gene>
    <name evidence="3" type="ORF">ACFOUW_08195</name>
</gene>
<evidence type="ECO:0000256" key="1">
    <source>
        <dbReference type="SAM" id="SignalP"/>
    </source>
</evidence>
<keyword evidence="4" id="KW-1185">Reference proteome</keyword>
<feature type="domain" description="DUF306" evidence="2">
    <location>
        <begin position="157"/>
        <end position="260"/>
    </location>
</feature>
<evidence type="ECO:0000259" key="2">
    <source>
        <dbReference type="Pfam" id="PF03724"/>
    </source>
</evidence>
<dbReference type="RefSeq" id="WP_205117064.1">
    <property type="nucleotide sequence ID" value="NZ_JAFBCM010000001.1"/>
</dbReference>
<feature type="domain" description="DUF306" evidence="2">
    <location>
        <begin position="39"/>
        <end position="145"/>
    </location>
</feature>
<dbReference type="EMBL" id="JBHRZH010000006">
    <property type="protein sequence ID" value="MFC3760816.1"/>
    <property type="molecule type" value="Genomic_DNA"/>
</dbReference>
<dbReference type="InterPro" id="IPR005184">
    <property type="entry name" value="DUF306_Meta_HslJ"/>
</dbReference>
<name>A0ABV7Y698_9ACTN</name>
<proteinExistence type="predicted"/>
<reference evidence="4" key="1">
    <citation type="journal article" date="2019" name="Int. J. Syst. Evol. Microbiol.">
        <title>The Global Catalogue of Microorganisms (GCM) 10K type strain sequencing project: providing services to taxonomists for standard genome sequencing and annotation.</title>
        <authorList>
            <consortium name="The Broad Institute Genomics Platform"/>
            <consortium name="The Broad Institute Genome Sequencing Center for Infectious Disease"/>
            <person name="Wu L."/>
            <person name="Ma J."/>
        </authorList>
    </citation>
    <scope>NUCLEOTIDE SEQUENCE [LARGE SCALE GENOMIC DNA]</scope>
    <source>
        <strain evidence="4">CGMCC 4.7241</strain>
    </source>
</reference>
<feature type="chain" id="PRO_5047539033" evidence="1">
    <location>
        <begin position="20"/>
        <end position="270"/>
    </location>
</feature>
<dbReference type="Pfam" id="PF03724">
    <property type="entry name" value="META"/>
    <property type="match status" value="2"/>
</dbReference>
<protein>
    <submittedName>
        <fullName evidence="3">META domain-containing protein</fullName>
    </submittedName>
</protein>
<organism evidence="3 4">
    <name type="scientific">Tenggerimyces flavus</name>
    <dbReference type="NCBI Taxonomy" id="1708749"/>
    <lineage>
        <taxon>Bacteria</taxon>
        <taxon>Bacillati</taxon>
        <taxon>Actinomycetota</taxon>
        <taxon>Actinomycetes</taxon>
        <taxon>Propionibacteriales</taxon>
        <taxon>Nocardioidaceae</taxon>
        <taxon>Tenggerimyces</taxon>
    </lineage>
</organism>
<dbReference type="InterPro" id="IPR053147">
    <property type="entry name" value="Hsp_HslJ-like"/>
</dbReference>
<feature type="signal peptide" evidence="1">
    <location>
        <begin position="1"/>
        <end position="19"/>
    </location>
</feature>
<evidence type="ECO:0000313" key="4">
    <source>
        <dbReference type="Proteomes" id="UP001595699"/>
    </source>
</evidence>
<comment type="caution">
    <text evidence="3">The sequence shown here is derived from an EMBL/GenBank/DDBJ whole genome shotgun (WGS) entry which is preliminary data.</text>
</comment>
<keyword evidence="1" id="KW-0732">Signal</keyword>
<accession>A0ABV7Y698</accession>
<evidence type="ECO:0000313" key="3">
    <source>
        <dbReference type="EMBL" id="MFC3760816.1"/>
    </source>
</evidence>
<dbReference type="InterPro" id="IPR038670">
    <property type="entry name" value="HslJ-like_sf"/>
</dbReference>
<sequence length="270" mass="27653">MRIGLLALALGVVTLAASACGDQTAQTTPGGSGSDDSQLEGRTFLSSSVMSNGKPYPLVSGTQISLWFPEDGRLVANAGCNTIGGEKVQLSDGKLSASGLGMTEMGCDAPRHKQDEWLVGVLEAGPTWKLNEATLTLTSGETVLTLVDKKVAQPDLPIEGTKWAVSTIYTGDVASNTAGMDKAFLVFADGKVTGSTGCNRLNGTATISGSEITFGPIATTKMGCADPLMQVEKSVLLALEGTVPFSIDSSALTLNHPKGANGLGLTGTAQ</sequence>
<dbReference type="PANTHER" id="PTHR35535">
    <property type="entry name" value="HEAT SHOCK PROTEIN HSLJ"/>
    <property type="match status" value="1"/>
</dbReference>